<dbReference type="InterPro" id="IPR032682">
    <property type="entry name" value="Cnd1_C"/>
</dbReference>
<evidence type="ECO:0000256" key="6">
    <source>
        <dbReference type="ARBA" id="ARBA00022776"/>
    </source>
</evidence>
<sequence>MEVKSFVPGTLRFWRSQSHTHAIALNIAINTQDIGGGKTAKTTTTTVMRDFDLQEELQSIQDLENYNIDNEHDLSSMDMRTVSALLEEAVAAVAESPDAIMEPHIFDIYRSFLKHADVLPGGLIVKLVDAISSGFAAEVDSTLHDVDHEDQQTYMAHKTPLEMYAFLLNWFVGAAERAKAAGDEEGPPVAAPTRGRRGRGGKAGAGRTAARKEKAEWSWVDQIPPVLNLLSRVLRLKTNKVWTTTGERDTFIKCITRPAYHITENEQYMKSQPIKLGAYKVICLAVKHHGHAMAAQISIMQSLQYYEHLSEPMAECLTVLAKEFDHAQLGDEVLREIARKSFNAQDSKGPKAFSKFLVRYAELSPRSVLKQISLLLTHLDSESYPMRIAIVEVLGSLIRELAQSADLTTDPQQTQKQLTGLYDLLLERTLDLNSYVRNKVFQVLARLCDLPVKFPKQRLEMTRKAVNALEDKSSGVRKYAVALLVRLTVTHPYGLMHGGLLGLSEWEKRYEEVVKELQKVEGVAGKAVETEEGQDESETEDEDGDKEDEEDDDDEEEGEGESQDEEGGRRRAKPKKRSRKKQASSDDEMDVDGEADKDEDEDVEMEDGENTPRPKKTKKKKTKSRKSQIDMAALTNEQAAIAALESNQMLHLKLRKKYYAEGLNFIRQIEGAIEIIGQLLGSTSKAEVLEAMEFFRVIHEYQFDNAQEGLKKMLHLIWSKDNSSMSEDGKELKGVRSRLLECYRSLYFEALPNMEPKQQVNRIAKNMIELTYEATLAELTSLEEMMRYMMDDGQIHGDVIVKLWQVYSSDRPLPRSQRRGAIIILGMLALARRSVVTDRVDTLLKIGLGPLGKADLILAKYTCVALQRLNGSAKKIKGSLLDKNVRFEMESPIFRKLQEAIEHPCRSREWFGMAEQAINTVYALGEHPDELSSAIIKNLTRRAFSPRQRPEPAAEQKNEDEMEDDAPEEREGITVSQASGGGSASGSVSSGKVKDAGEAFDLSQLLFVVGHVAIKQIVYLELVEREWKRQKHEKEAADKLAAGKDNAAKAKDGDELEQVAGNAEDEIGDRIAHVREIELLYGEDSLLNTFGPMLVNICGSPHKFKNRTLRAAATLSFSKFLCVSGKFCDEHHRLLFKILETSKDPNIRSNIVIALGDVAVSFSSIVDENSNELYKGLSDGNLVVKKNTLMVLTHLILNGMVKVKGQLGEMAKCLEDDERRIADLAKMFFKELSTRDNAIYNNLPDVISHLSVGEHAVDEEVFQSTMKYIFAFIEKEKQAENIVEKLCQRFRLSEDPRQWRDIAFCLSLLPFKSDRSVKKLIEGLPFYRDKLHEETVYSRFQDILAKARSNKSQNKPDSELNEFENILEEHKRQGAEDQEFEKRVEGKKAAAKKRATRRTARKKVQVEEDSE</sequence>
<dbReference type="Proteomes" id="UP000298327">
    <property type="component" value="Unassembled WGS sequence"/>
</dbReference>
<evidence type="ECO:0000256" key="1">
    <source>
        <dbReference type="ARBA" id="ARBA00004123"/>
    </source>
</evidence>
<keyword evidence="5 10" id="KW-0132">Cell division</keyword>
<keyword evidence="6 10" id="KW-0498">Mitosis</keyword>
<feature type="compositionally biased region" description="Basic residues" evidence="11">
    <location>
        <begin position="613"/>
        <end position="626"/>
    </location>
</feature>
<gene>
    <name evidence="14" type="ORF">EVG20_g8388</name>
</gene>
<dbReference type="GO" id="GO:0000779">
    <property type="term" value="C:condensed chromosome, centromeric region"/>
    <property type="evidence" value="ECO:0007669"/>
    <property type="project" value="TreeGrafter"/>
</dbReference>
<feature type="domain" description="Condensin complex subunit 1 C-terminal" evidence="12">
    <location>
        <begin position="1147"/>
        <end position="1307"/>
    </location>
</feature>
<dbReference type="GO" id="GO:0042393">
    <property type="term" value="F:histone binding"/>
    <property type="evidence" value="ECO:0007669"/>
    <property type="project" value="TreeGrafter"/>
</dbReference>
<keyword evidence="9 10" id="KW-0131">Cell cycle</keyword>
<keyword evidence="4" id="KW-0158">Chromosome</keyword>
<comment type="similarity">
    <text evidence="3 10">Belongs to the CND1 (condensin subunit 1) family.</text>
</comment>
<feature type="compositionally biased region" description="Basic residues" evidence="11">
    <location>
        <begin position="570"/>
        <end position="582"/>
    </location>
</feature>
<dbReference type="InterPro" id="IPR026971">
    <property type="entry name" value="CND1/NCAPD3"/>
</dbReference>
<proteinExistence type="inferred from homology"/>
<feature type="region of interest" description="Disordered" evidence="11">
    <location>
        <begin position="942"/>
        <end position="992"/>
    </location>
</feature>
<dbReference type="InterPro" id="IPR024324">
    <property type="entry name" value="Condensin_cplx_su1_N"/>
</dbReference>
<feature type="compositionally biased region" description="Basic and acidic residues" evidence="11">
    <location>
        <begin position="1370"/>
        <end position="1388"/>
    </location>
</feature>
<feature type="region of interest" description="Disordered" evidence="11">
    <location>
        <begin position="523"/>
        <end position="628"/>
    </location>
</feature>
<evidence type="ECO:0000313" key="14">
    <source>
        <dbReference type="EMBL" id="TFY57835.1"/>
    </source>
</evidence>
<feature type="region of interest" description="Disordered" evidence="11">
    <location>
        <begin position="181"/>
        <end position="209"/>
    </location>
</feature>
<dbReference type="PANTHER" id="PTHR14222">
    <property type="entry name" value="CONDENSIN"/>
    <property type="match status" value="1"/>
</dbReference>
<keyword evidence="8" id="KW-0539">Nucleus</keyword>
<evidence type="ECO:0000256" key="3">
    <source>
        <dbReference type="ARBA" id="ARBA00009606"/>
    </source>
</evidence>
<dbReference type="PIRSF" id="PIRSF017127">
    <property type="entry name" value="Condensin_D2"/>
    <property type="match status" value="1"/>
</dbReference>
<feature type="compositionally biased region" description="Acidic residues" evidence="11">
    <location>
        <begin position="585"/>
        <end position="609"/>
    </location>
</feature>
<feature type="compositionally biased region" description="Basic residues" evidence="11">
    <location>
        <begin position="1389"/>
        <end position="1403"/>
    </location>
</feature>
<dbReference type="SUPFAM" id="SSF48371">
    <property type="entry name" value="ARM repeat"/>
    <property type="match status" value="1"/>
</dbReference>
<comment type="subcellular location">
    <subcellularLocation>
        <location evidence="2">Chromosome</location>
    </subcellularLocation>
    <subcellularLocation>
        <location evidence="1">Nucleus</location>
    </subcellularLocation>
</comment>
<evidence type="ECO:0000256" key="7">
    <source>
        <dbReference type="ARBA" id="ARBA00023067"/>
    </source>
</evidence>
<feature type="domain" description="Condensin complex subunit 1 N-terminal" evidence="13">
    <location>
        <begin position="126"/>
        <end position="295"/>
    </location>
</feature>
<dbReference type="GO" id="GO:0005634">
    <property type="term" value="C:nucleus"/>
    <property type="evidence" value="ECO:0007669"/>
    <property type="project" value="UniProtKB-SubCell"/>
</dbReference>
<dbReference type="OrthoDB" id="436262at2759"/>
<keyword evidence="7 10" id="KW-0226">DNA condensation</keyword>
<evidence type="ECO:0000256" key="8">
    <source>
        <dbReference type="ARBA" id="ARBA00023242"/>
    </source>
</evidence>
<evidence type="ECO:0000256" key="2">
    <source>
        <dbReference type="ARBA" id="ARBA00004286"/>
    </source>
</evidence>
<feature type="compositionally biased region" description="Acidic residues" evidence="11">
    <location>
        <begin position="530"/>
        <end position="565"/>
    </location>
</feature>
<evidence type="ECO:0000256" key="9">
    <source>
        <dbReference type="ARBA" id="ARBA00023306"/>
    </source>
</evidence>
<dbReference type="GO" id="GO:0010032">
    <property type="term" value="P:meiotic chromosome condensation"/>
    <property type="evidence" value="ECO:0007669"/>
    <property type="project" value="TreeGrafter"/>
</dbReference>
<dbReference type="PANTHER" id="PTHR14222:SF2">
    <property type="entry name" value="CONDENSIN COMPLEX SUBUNIT 1"/>
    <property type="match status" value="1"/>
</dbReference>
<evidence type="ECO:0000259" key="13">
    <source>
        <dbReference type="Pfam" id="PF12922"/>
    </source>
</evidence>
<dbReference type="InterPro" id="IPR011989">
    <property type="entry name" value="ARM-like"/>
</dbReference>
<dbReference type="GO" id="GO:0000796">
    <property type="term" value="C:condensin complex"/>
    <property type="evidence" value="ECO:0007669"/>
    <property type="project" value="TreeGrafter"/>
</dbReference>
<evidence type="ECO:0000256" key="5">
    <source>
        <dbReference type="ARBA" id="ARBA00022618"/>
    </source>
</evidence>
<keyword evidence="15" id="KW-1185">Reference proteome</keyword>
<organism evidence="14 15">
    <name type="scientific">Dentipellis fragilis</name>
    <dbReference type="NCBI Taxonomy" id="205917"/>
    <lineage>
        <taxon>Eukaryota</taxon>
        <taxon>Fungi</taxon>
        <taxon>Dikarya</taxon>
        <taxon>Basidiomycota</taxon>
        <taxon>Agaricomycotina</taxon>
        <taxon>Agaricomycetes</taxon>
        <taxon>Russulales</taxon>
        <taxon>Hericiaceae</taxon>
        <taxon>Dentipellis</taxon>
    </lineage>
</organism>
<comment type="function">
    <text evidence="10">Regulatory subunit of the condensin complex, a complex required for conversion of interphase chromatin into mitotic-like condense chromosomes. The condensin complex probably introduces positive supercoils into relaxed DNA in the presence of type I topoisomerases and converts nicked DNA into positive knotted forms in the presence of type II topoisomerases.</text>
</comment>
<evidence type="ECO:0000256" key="4">
    <source>
        <dbReference type="ARBA" id="ARBA00022454"/>
    </source>
</evidence>
<comment type="caution">
    <text evidence="14">The sequence shown here is derived from an EMBL/GenBank/DDBJ whole genome shotgun (WGS) entry which is preliminary data.</text>
</comment>
<evidence type="ECO:0000259" key="12">
    <source>
        <dbReference type="Pfam" id="PF12717"/>
    </source>
</evidence>
<dbReference type="EMBL" id="SEOQ01000722">
    <property type="protein sequence ID" value="TFY57835.1"/>
    <property type="molecule type" value="Genomic_DNA"/>
</dbReference>
<protein>
    <recommendedName>
        <fullName evidence="10">Condensin complex subunit 1</fullName>
    </recommendedName>
</protein>
<dbReference type="GO" id="GO:0007076">
    <property type="term" value="P:mitotic chromosome condensation"/>
    <property type="evidence" value="ECO:0007669"/>
    <property type="project" value="InterPro"/>
</dbReference>
<dbReference type="STRING" id="205917.A0A4Y9Y675"/>
<evidence type="ECO:0000256" key="10">
    <source>
        <dbReference type="PIRNR" id="PIRNR017127"/>
    </source>
</evidence>
<dbReference type="GO" id="GO:0051301">
    <property type="term" value="P:cell division"/>
    <property type="evidence" value="ECO:0007669"/>
    <property type="project" value="UniProtKB-KW"/>
</dbReference>
<dbReference type="Pfam" id="PF12717">
    <property type="entry name" value="Cnd1"/>
    <property type="match status" value="1"/>
</dbReference>
<dbReference type="Pfam" id="PF12922">
    <property type="entry name" value="Cnd1_N"/>
    <property type="match status" value="1"/>
</dbReference>
<dbReference type="Gene3D" id="1.25.10.10">
    <property type="entry name" value="Leucine-rich Repeat Variant"/>
    <property type="match status" value="1"/>
</dbReference>
<feature type="region of interest" description="Disordered" evidence="11">
    <location>
        <begin position="1370"/>
        <end position="1411"/>
    </location>
</feature>
<dbReference type="InterPro" id="IPR007673">
    <property type="entry name" value="Condensin_cplx_su1"/>
</dbReference>
<reference evidence="14 15" key="1">
    <citation type="submission" date="2019-02" db="EMBL/GenBank/DDBJ databases">
        <title>Genome sequencing of the rare red list fungi Dentipellis fragilis.</title>
        <authorList>
            <person name="Buettner E."/>
            <person name="Kellner H."/>
        </authorList>
    </citation>
    <scope>NUCLEOTIDE SEQUENCE [LARGE SCALE GENOMIC DNA]</scope>
    <source>
        <strain evidence="14 15">DSM 105465</strain>
    </source>
</reference>
<dbReference type="InterPro" id="IPR016024">
    <property type="entry name" value="ARM-type_fold"/>
</dbReference>
<evidence type="ECO:0000256" key="11">
    <source>
        <dbReference type="SAM" id="MobiDB-lite"/>
    </source>
</evidence>
<name>A0A4Y9Y675_9AGAM</name>
<accession>A0A4Y9Y675</accession>
<feature type="compositionally biased region" description="Basic and acidic residues" evidence="11">
    <location>
        <begin position="948"/>
        <end position="959"/>
    </location>
</feature>
<evidence type="ECO:0000313" key="15">
    <source>
        <dbReference type="Proteomes" id="UP000298327"/>
    </source>
</evidence>